<reference evidence="2" key="1">
    <citation type="submission" date="2015-06" db="EMBL/GenBank/DDBJ databases">
        <title>Expansion of signal transduction pathways in fungi by whole-genome duplication.</title>
        <authorList>
            <consortium name="DOE Joint Genome Institute"/>
            <person name="Corrochano L.M."/>
            <person name="Kuo A."/>
            <person name="Marcet-Houben M."/>
            <person name="Polaino S."/>
            <person name="Salamov A."/>
            <person name="Villalobos J.M."/>
            <person name="Alvarez M.I."/>
            <person name="Avalos J."/>
            <person name="Benito E.P."/>
            <person name="Benoit I."/>
            <person name="Burger G."/>
            <person name="Camino L.P."/>
            <person name="Canovas D."/>
            <person name="Cerda-Olmedo E."/>
            <person name="Cheng J.-F."/>
            <person name="Dominguez A."/>
            <person name="Elias M."/>
            <person name="Eslava A.P."/>
            <person name="Glaser F."/>
            <person name="Grimwood J."/>
            <person name="Gutierrez G."/>
            <person name="Heitman J."/>
            <person name="Henrissat B."/>
            <person name="Iturriaga E.A."/>
            <person name="Lang B.F."/>
            <person name="Lavin J.L."/>
            <person name="Lee S."/>
            <person name="Li W."/>
            <person name="Lindquist E."/>
            <person name="Lopez-Garcia S."/>
            <person name="Luque E.M."/>
            <person name="Marcos A.T."/>
            <person name="Martin J."/>
            <person name="McCluskey K."/>
            <person name="Medina H.R."/>
            <person name="Miralles-Duran A."/>
            <person name="Miyazaki A."/>
            <person name="Munoz-Torres E."/>
            <person name="Oguiza J.A."/>
            <person name="Ohm R."/>
            <person name="Olmedo M."/>
            <person name="Orejas M."/>
            <person name="Ortiz-Castellanos L."/>
            <person name="Pisabarro A.G."/>
            <person name="Rodriguez-Romero J."/>
            <person name="Ruiz-Herrera J."/>
            <person name="Ruiz-Vazquez R."/>
            <person name="Sanz C."/>
            <person name="Schackwitz W."/>
            <person name="Schmutz J."/>
            <person name="Shahriari M."/>
            <person name="Shelest E."/>
            <person name="Silva-Franco F."/>
            <person name="Soanes D."/>
            <person name="Syed K."/>
            <person name="Tagua V.G."/>
            <person name="Talbot N.J."/>
            <person name="Thon M."/>
            <person name="De vries R.P."/>
            <person name="Wiebenga A."/>
            <person name="Yadav J.S."/>
            <person name="Braun E.L."/>
            <person name="Baker S."/>
            <person name="Garre V."/>
            <person name="Horwitz B."/>
            <person name="Torres-Martinez S."/>
            <person name="Idnurm A."/>
            <person name="Herrera-Estrella A."/>
            <person name="Gabaldon T."/>
            <person name="Grigoriev I.V."/>
        </authorList>
    </citation>
    <scope>NUCLEOTIDE SEQUENCE [LARGE SCALE GENOMIC DNA]</scope>
    <source>
        <strain evidence="2">NRRL 1555(-)</strain>
    </source>
</reference>
<sequence>MNPTVYQFQIPSYGVSYDNILAEIHLNSQHNCHTSPQFNTYNCQGLNSNQQEQTVCNQSSNLLYGYSPPLIPTQKATQTSSFFPDVNFELNNDEALCNTTSIQHILSINRVTLDKCPFCSYKVNIQKIYNQMSPSHPTNEKTLYHIMDQFNQHDCPAQAQYKAKHIIQSELCAHSTSKVVPSILKPQQFVFFNTFLESFTRKHPKRPRTRRTCNTSSQYDLNIGRNEINNVFPVVLLPSGSTPVLSNLRTSAYAKVRMPTSISARHFLRQSNPATVNSTQIRIHSFIDRRWLTDRRAIRSI</sequence>
<dbReference type="RefSeq" id="XP_018284052.1">
    <property type="nucleotide sequence ID" value="XM_018433002.1"/>
</dbReference>
<organism evidence="1 2">
    <name type="scientific">Phycomyces blakesleeanus (strain ATCC 8743b / DSM 1359 / FGSC 10004 / NBRC 33097 / NRRL 1555)</name>
    <dbReference type="NCBI Taxonomy" id="763407"/>
    <lineage>
        <taxon>Eukaryota</taxon>
        <taxon>Fungi</taxon>
        <taxon>Fungi incertae sedis</taxon>
        <taxon>Mucoromycota</taxon>
        <taxon>Mucoromycotina</taxon>
        <taxon>Mucoromycetes</taxon>
        <taxon>Mucorales</taxon>
        <taxon>Phycomycetaceae</taxon>
        <taxon>Phycomyces</taxon>
    </lineage>
</organism>
<accession>A0A162T3L9</accession>
<dbReference type="InParanoid" id="A0A162T3L9"/>
<dbReference type="VEuPathDB" id="FungiDB:PHYBLDRAFT_152818"/>
<keyword evidence="2" id="KW-1185">Reference proteome</keyword>
<name>A0A162T3L9_PHYB8</name>
<dbReference type="EMBL" id="KV441006">
    <property type="protein sequence ID" value="OAD66012.1"/>
    <property type="molecule type" value="Genomic_DNA"/>
</dbReference>
<evidence type="ECO:0000313" key="2">
    <source>
        <dbReference type="Proteomes" id="UP000077315"/>
    </source>
</evidence>
<dbReference type="AlphaFoldDB" id="A0A162T3L9"/>
<gene>
    <name evidence="1" type="ORF">PHYBLDRAFT_152818</name>
</gene>
<evidence type="ECO:0000313" key="1">
    <source>
        <dbReference type="EMBL" id="OAD66012.1"/>
    </source>
</evidence>
<dbReference type="GeneID" id="28993908"/>
<dbReference type="Proteomes" id="UP000077315">
    <property type="component" value="Unassembled WGS sequence"/>
</dbReference>
<evidence type="ECO:0008006" key="3">
    <source>
        <dbReference type="Google" id="ProtNLM"/>
    </source>
</evidence>
<proteinExistence type="predicted"/>
<protein>
    <recommendedName>
        <fullName evidence="3">C2H2-type zinc finger transcription factor</fullName>
    </recommendedName>
</protein>